<dbReference type="EMBL" id="JADNRY010000037">
    <property type="protein sequence ID" value="KAF9070801.1"/>
    <property type="molecule type" value="Genomic_DNA"/>
</dbReference>
<protein>
    <submittedName>
        <fullName evidence="1">Uncharacterized protein</fullName>
    </submittedName>
</protein>
<accession>A0A9P5U9A0</accession>
<gene>
    <name evidence="1" type="ORF">BDP27DRAFT_1220024</name>
</gene>
<name>A0A9P5U9A0_9AGAR</name>
<dbReference type="OrthoDB" id="3005621at2759"/>
<reference evidence="1" key="1">
    <citation type="submission" date="2020-11" db="EMBL/GenBank/DDBJ databases">
        <authorList>
            <consortium name="DOE Joint Genome Institute"/>
            <person name="Ahrendt S."/>
            <person name="Riley R."/>
            <person name="Andreopoulos W."/>
            <person name="Labutti K."/>
            <person name="Pangilinan J."/>
            <person name="Ruiz-Duenas F.J."/>
            <person name="Barrasa J.M."/>
            <person name="Sanchez-Garcia M."/>
            <person name="Camarero S."/>
            <person name="Miyauchi S."/>
            <person name="Serrano A."/>
            <person name="Linde D."/>
            <person name="Babiker R."/>
            <person name="Drula E."/>
            <person name="Ayuso-Fernandez I."/>
            <person name="Pacheco R."/>
            <person name="Padilla G."/>
            <person name="Ferreira P."/>
            <person name="Barriuso J."/>
            <person name="Kellner H."/>
            <person name="Castanera R."/>
            <person name="Alfaro M."/>
            <person name="Ramirez L."/>
            <person name="Pisabarro A.G."/>
            <person name="Kuo A."/>
            <person name="Tritt A."/>
            <person name="Lipzen A."/>
            <person name="He G."/>
            <person name="Yan M."/>
            <person name="Ng V."/>
            <person name="Cullen D."/>
            <person name="Martin F."/>
            <person name="Rosso M.-N."/>
            <person name="Henrissat B."/>
            <person name="Hibbett D."/>
            <person name="Martinez A.T."/>
            <person name="Grigoriev I.V."/>
        </authorList>
    </citation>
    <scope>NUCLEOTIDE SEQUENCE</scope>
    <source>
        <strain evidence="1">AH 40177</strain>
    </source>
</reference>
<evidence type="ECO:0000313" key="1">
    <source>
        <dbReference type="EMBL" id="KAF9070801.1"/>
    </source>
</evidence>
<comment type="caution">
    <text evidence="1">The sequence shown here is derived from an EMBL/GenBank/DDBJ whole genome shotgun (WGS) entry which is preliminary data.</text>
</comment>
<evidence type="ECO:0000313" key="2">
    <source>
        <dbReference type="Proteomes" id="UP000772434"/>
    </source>
</evidence>
<proteinExistence type="predicted"/>
<sequence length="250" mass="27937">HRVLAYEMLHNAIIGPISVTNAYFQLFLEGFNLCCSPTLDFCDIVKSFHGGAEDFIQTAEVSVIRCFDDLNLRVLDAVNGPACEDFTNACAEAGPDFADKTFETIFQDFLEGTGAPCPSVFDEIKDRFNPEIDLERIDSPTFRMQILCWSVSGAPRVIAEGEPLRVVLVTDEDSTYMSSSAPRARRAEYLAAGICSFKTCSRSLRIPVSYLKKLLRDSYDRDSRFPHAQAAVHHWLLVQMLEAIGSYTVL</sequence>
<dbReference type="AlphaFoldDB" id="A0A9P5U9A0"/>
<organism evidence="1 2">
    <name type="scientific">Rhodocollybia butyracea</name>
    <dbReference type="NCBI Taxonomy" id="206335"/>
    <lineage>
        <taxon>Eukaryota</taxon>
        <taxon>Fungi</taxon>
        <taxon>Dikarya</taxon>
        <taxon>Basidiomycota</taxon>
        <taxon>Agaricomycotina</taxon>
        <taxon>Agaricomycetes</taxon>
        <taxon>Agaricomycetidae</taxon>
        <taxon>Agaricales</taxon>
        <taxon>Marasmiineae</taxon>
        <taxon>Omphalotaceae</taxon>
        <taxon>Rhodocollybia</taxon>
    </lineage>
</organism>
<feature type="non-terminal residue" evidence="1">
    <location>
        <position position="1"/>
    </location>
</feature>
<keyword evidence="2" id="KW-1185">Reference proteome</keyword>
<dbReference type="Proteomes" id="UP000772434">
    <property type="component" value="Unassembled WGS sequence"/>
</dbReference>